<dbReference type="Pfam" id="PF00999">
    <property type="entry name" value="Na_H_Exchanger"/>
    <property type="match status" value="1"/>
</dbReference>
<keyword evidence="3" id="KW-0050">Antiport</keyword>
<evidence type="ECO:0000256" key="10">
    <source>
        <dbReference type="SAM" id="MobiDB-lite"/>
    </source>
</evidence>
<keyword evidence="5 11" id="KW-1133">Transmembrane helix</keyword>
<reference evidence="13 14" key="1">
    <citation type="submission" date="2015-01" db="EMBL/GenBank/DDBJ databases">
        <title>The Genome Sequence of Ochroconis gallopava CBS43764.</title>
        <authorList>
            <consortium name="The Broad Institute Genomics Platform"/>
            <person name="Cuomo C."/>
            <person name="de Hoog S."/>
            <person name="Gorbushina A."/>
            <person name="Stielow B."/>
            <person name="Teixiera M."/>
            <person name="Abouelleil A."/>
            <person name="Chapman S.B."/>
            <person name="Priest M."/>
            <person name="Young S.K."/>
            <person name="Wortman J."/>
            <person name="Nusbaum C."/>
            <person name="Birren B."/>
        </authorList>
    </citation>
    <scope>NUCLEOTIDE SEQUENCE [LARGE SCALE GENOMIC DNA]</scope>
    <source>
        <strain evidence="13 14">CBS 43764</strain>
    </source>
</reference>
<evidence type="ECO:0000313" key="13">
    <source>
        <dbReference type="EMBL" id="KIW09552.1"/>
    </source>
</evidence>
<feature type="compositionally biased region" description="Polar residues" evidence="10">
    <location>
        <begin position="430"/>
        <end position="440"/>
    </location>
</feature>
<feature type="transmembrane region" description="Helical" evidence="11">
    <location>
        <begin position="69"/>
        <end position="86"/>
    </location>
</feature>
<feature type="region of interest" description="Disordered" evidence="10">
    <location>
        <begin position="413"/>
        <end position="474"/>
    </location>
</feature>
<organism evidence="13 14">
    <name type="scientific">Verruconis gallopava</name>
    <dbReference type="NCBI Taxonomy" id="253628"/>
    <lineage>
        <taxon>Eukaryota</taxon>
        <taxon>Fungi</taxon>
        <taxon>Dikarya</taxon>
        <taxon>Ascomycota</taxon>
        <taxon>Pezizomycotina</taxon>
        <taxon>Dothideomycetes</taxon>
        <taxon>Pleosporomycetidae</taxon>
        <taxon>Venturiales</taxon>
        <taxon>Sympoventuriaceae</taxon>
        <taxon>Verruconis</taxon>
    </lineage>
</organism>
<dbReference type="PANTHER" id="PTHR43562">
    <property type="entry name" value="NAPA-TYPE SODIUM/HYDROGEN ANTIPORTER"/>
    <property type="match status" value="1"/>
</dbReference>
<protein>
    <recommendedName>
        <fullName evidence="12">Cation/H+ exchanger transmembrane domain-containing protein</fullName>
    </recommendedName>
</protein>
<feature type="transmembrane region" description="Helical" evidence="11">
    <location>
        <begin position="16"/>
        <end position="32"/>
    </location>
</feature>
<evidence type="ECO:0000256" key="7">
    <source>
        <dbReference type="ARBA" id="ARBA00023065"/>
    </source>
</evidence>
<evidence type="ECO:0000256" key="6">
    <source>
        <dbReference type="ARBA" id="ARBA00023053"/>
    </source>
</evidence>
<dbReference type="Gene3D" id="1.20.1530.20">
    <property type="match status" value="3"/>
</dbReference>
<dbReference type="GO" id="GO:0016020">
    <property type="term" value="C:membrane"/>
    <property type="evidence" value="ECO:0007669"/>
    <property type="project" value="UniProtKB-SubCell"/>
</dbReference>
<sequence length="570" mass="61374">MAPEAASSLPYREPDIVSILTLTSFLLLSNLVNYVLDRVLYCGLLGQILIGVAWGTPGARWLDEGLETAIVQLGYLGLILLVHEGGLSTSFRSLKDNFVLSVLVAMTGICAPIGISFSLSGVMNAMPMQSFAAGAALCSTSLGTTFTILGTTGLVKTRLGVVLTCAAMLDDVVGLAMVQVIGNLGESNSNLSILTVVRPVLVSIAFVVICPLLCWMIIKPVTLRVNALRERNREGIINCLLACEAAAIFIHFAFLITLVTGATYAGTSNLFAAYLAGAIINWWHNELPHVAITTEDIEKKDGSHTSLMIRQRMPCDGLSIYKKYCATTNERILKPFFFASIGFSIPITLMFDSPTVWRGIIYAVLMVVAKLTCGAWLIRFSINLPSFPVLHQVKTLHVSHLWGKDDAAPISKTDANRETASRQGHENASKDSNGQHTSHATDTDVITPISEASQSNPPVLDHQKSASQLDNASRDTAPAVRPYSLYPATILGFAMVARGEVGFLISSLADSNGIFSMSGDDQVFLVVTWAIVVCTIIGPIAVGLLVQRVKTLEKRRCFGAKDVLGVWGVE</sequence>
<feature type="transmembrane region" description="Helical" evidence="11">
    <location>
        <begin position="98"/>
        <end position="119"/>
    </location>
</feature>
<evidence type="ECO:0000256" key="8">
    <source>
        <dbReference type="ARBA" id="ARBA00023136"/>
    </source>
</evidence>
<comment type="subcellular location">
    <subcellularLocation>
        <location evidence="1">Membrane</location>
        <topology evidence="1">Multi-pass membrane protein</topology>
    </subcellularLocation>
</comment>
<feature type="transmembrane region" description="Helical" evidence="11">
    <location>
        <begin position="525"/>
        <end position="546"/>
    </location>
</feature>
<keyword evidence="2" id="KW-0813">Transport</keyword>
<keyword evidence="9" id="KW-0739">Sodium transport</keyword>
<evidence type="ECO:0000256" key="1">
    <source>
        <dbReference type="ARBA" id="ARBA00004141"/>
    </source>
</evidence>
<evidence type="ECO:0000256" key="2">
    <source>
        <dbReference type="ARBA" id="ARBA00022448"/>
    </source>
</evidence>
<feature type="transmembrane region" description="Helical" evidence="11">
    <location>
        <begin position="161"/>
        <end position="181"/>
    </location>
</feature>
<evidence type="ECO:0000259" key="12">
    <source>
        <dbReference type="Pfam" id="PF00999"/>
    </source>
</evidence>
<evidence type="ECO:0000256" key="11">
    <source>
        <dbReference type="SAM" id="Phobius"/>
    </source>
</evidence>
<dbReference type="InterPro" id="IPR038770">
    <property type="entry name" value="Na+/solute_symporter_sf"/>
</dbReference>
<feature type="compositionally biased region" description="Basic and acidic residues" evidence="10">
    <location>
        <begin position="414"/>
        <end position="429"/>
    </location>
</feature>
<dbReference type="GeneID" id="27308398"/>
<keyword evidence="6" id="KW-0915">Sodium</keyword>
<feature type="transmembrane region" description="Helical" evidence="11">
    <location>
        <begin position="357"/>
        <end position="378"/>
    </location>
</feature>
<dbReference type="OrthoDB" id="1288932at2759"/>
<dbReference type="InterPro" id="IPR006153">
    <property type="entry name" value="Cation/H_exchanger_TM"/>
</dbReference>
<dbReference type="AlphaFoldDB" id="A0A0D1Z9B6"/>
<keyword evidence="7" id="KW-0406">Ion transport</keyword>
<accession>A0A0D1Z9B6</accession>
<dbReference type="GO" id="GO:1902600">
    <property type="term" value="P:proton transmembrane transport"/>
    <property type="evidence" value="ECO:0007669"/>
    <property type="project" value="InterPro"/>
</dbReference>
<dbReference type="GO" id="GO:0015297">
    <property type="term" value="F:antiporter activity"/>
    <property type="evidence" value="ECO:0007669"/>
    <property type="project" value="UniProtKB-KW"/>
</dbReference>
<dbReference type="Proteomes" id="UP000053259">
    <property type="component" value="Unassembled WGS sequence"/>
</dbReference>
<keyword evidence="4 11" id="KW-0812">Transmembrane</keyword>
<dbReference type="InParanoid" id="A0A0D1Z9B6"/>
<keyword evidence="14" id="KW-1185">Reference proteome</keyword>
<keyword evidence="8 11" id="KW-0472">Membrane</keyword>
<name>A0A0D1Z9B6_9PEZI</name>
<evidence type="ECO:0000256" key="3">
    <source>
        <dbReference type="ARBA" id="ARBA00022449"/>
    </source>
</evidence>
<feature type="transmembrane region" description="Helical" evidence="11">
    <location>
        <begin position="264"/>
        <end position="283"/>
    </location>
</feature>
<dbReference type="GO" id="GO:0006814">
    <property type="term" value="P:sodium ion transport"/>
    <property type="evidence" value="ECO:0007669"/>
    <property type="project" value="UniProtKB-KW"/>
</dbReference>
<dbReference type="EMBL" id="KN847529">
    <property type="protein sequence ID" value="KIW09552.1"/>
    <property type="molecule type" value="Genomic_DNA"/>
</dbReference>
<evidence type="ECO:0000313" key="14">
    <source>
        <dbReference type="Proteomes" id="UP000053259"/>
    </source>
</evidence>
<dbReference type="VEuPathDB" id="FungiDB:PV09_00425"/>
<feature type="transmembrane region" description="Helical" evidence="11">
    <location>
        <begin position="131"/>
        <end position="149"/>
    </location>
</feature>
<dbReference type="HOGENOM" id="CLU_024407_1_0_1"/>
<feature type="transmembrane region" description="Helical" evidence="11">
    <location>
        <begin position="483"/>
        <end position="505"/>
    </location>
</feature>
<feature type="domain" description="Cation/H+ exchanger transmembrane" evidence="12">
    <location>
        <begin position="43"/>
        <end position="381"/>
    </location>
</feature>
<evidence type="ECO:0000256" key="9">
    <source>
        <dbReference type="ARBA" id="ARBA00023201"/>
    </source>
</evidence>
<feature type="transmembrane region" description="Helical" evidence="11">
    <location>
        <begin position="193"/>
        <end position="218"/>
    </location>
</feature>
<gene>
    <name evidence="13" type="ORF">PV09_00425</name>
</gene>
<dbReference type="PANTHER" id="PTHR43562:SF3">
    <property type="entry name" value="SODIUM ION_PROTON EXCHANGER (EUROFUNG)"/>
    <property type="match status" value="1"/>
</dbReference>
<feature type="transmembrane region" description="Helical" evidence="11">
    <location>
        <begin position="332"/>
        <end position="351"/>
    </location>
</feature>
<evidence type="ECO:0000256" key="5">
    <source>
        <dbReference type="ARBA" id="ARBA00022989"/>
    </source>
</evidence>
<feature type="transmembrane region" description="Helical" evidence="11">
    <location>
        <begin position="239"/>
        <end position="258"/>
    </location>
</feature>
<dbReference type="RefSeq" id="XP_016219421.1">
    <property type="nucleotide sequence ID" value="XM_016353164.1"/>
</dbReference>
<evidence type="ECO:0000256" key="4">
    <source>
        <dbReference type="ARBA" id="ARBA00022692"/>
    </source>
</evidence>
<feature type="transmembrane region" description="Helical" evidence="11">
    <location>
        <begin position="39"/>
        <end position="57"/>
    </location>
</feature>
<proteinExistence type="predicted"/>